<evidence type="ECO:0000313" key="2">
    <source>
        <dbReference type="EMBL" id="RAM00998.1"/>
    </source>
</evidence>
<comment type="caution">
    <text evidence="2">The sequence shown here is derived from an EMBL/GenBank/DDBJ whole genome shotgun (WGS) entry which is preliminary data.</text>
</comment>
<dbReference type="EMBL" id="QLNI01000034">
    <property type="protein sequence ID" value="RAM00998.1"/>
    <property type="molecule type" value="Genomic_DNA"/>
</dbReference>
<reference evidence="2 3" key="1">
    <citation type="submission" date="2018-06" db="EMBL/GenBank/DDBJ databases">
        <title>Complete Genome Sequence of Desulfobacter hydrogenophilus (DSM3380).</title>
        <authorList>
            <person name="Marietou A."/>
            <person name="Schreiber L."/>
            <person name="Marshall I."/>
            <person name="Jorgensen B."/>
        </authorList>
    </citation>
    <scope>NUCLEOTIDE SEQUENCE [LARGE SCALE GENOMIC DNA]</scope>
    <source>
        <strain evidence="2 3">DSM 3380</strain>
    </source>
</reference>
<keyword evidence="1" id="KW-0812">Transmembrane</keyword>
<organism evidence="2 3">
    <name type="scientific">Desulfobacter hydrogenophilus</name>
    <dbReference type="NCBI Taxonomy" id="2291"/>
    <lineage>
        <taxon>Bacteria</taxon>
        <taxon>Pseudomonadati</taxon>
        <taxon>Thermodesulfobacteriota</taxon>
        <taxon>Desulfobacteria</taxon>
        <taxon>Desulfobacterales</taxon>
        <taxon>Desulfobacteraceae</taxon>
        <taxon>Desulfobacter</taxon>
    </lineage>
</organism>
<gene>
    <name evidence="2" type="ORF">DO021_16100</name>
</gene>
<proteinExistence type="predicted"/>
<evidence type="ECO:0000313" key="3">
    <source>
        <dbReference type="Proteomes" id="UP000248798"/>
    </source>
</evidence>
<sequence length="89" mass="10382">MDADLVTVVVYDRQVDYMQVQFNIFEIGVFPVKNPDFIDYLKGIWPVVFPERLLQVPVYGKAFMAFVNPISFFFRLPLLTGVVNILFFL</sequence>
<feature type="transmembrane region" description="Helical" evidence="1">
    <location>
        <begin position="62"/>
        <end position="88"/>
    </location>
</feature>
<accession>A0A328F8N4</accession>
<evidence type="ECO:0000256" key="1">
    <source>
        <dbReference type="SAM" id="Phobius"/>
    </source>
</evidence>
<keyword evidence="1" id="KW-1133">Transmembrane helix</keyword>
<keyword evidence="1" id="KW-0472">Membrane</keyword>
<dbReference type="AlphaFoldDB" id="A0A328F8N4"/>
<protein>
    <submittedName>
        <fullName evidence="2">Uncharacterized protein</fullName>
    </submittedName>
</protein>
<name>A0A328F8N4_9BACT</name>
<dbReference type="Proteomes" id="UP000248798">
    <property type="component" value="Unassembled WGS sequence"/>
</dbReference>